<dbReference type="EMBL" id="KB446537">
    <property type="protein sequence ID" value="EME46061.1"/>
    <property type="molecule type" value="Genomic_DNA"/>
</dbReference>
<evidence type="ECO:0000256" key="2">
    <source>
        <dbReference type="SAM" id="Phobius"/>
    </source>
</evidence>
<sequence length="835" mass="90469">MSMRITTYTSQTMADVITIVLSTDAVGQAIPSSAPTGALLVGLDATNSSLTLSTLVTTLSETTFRQAIGTTGTIQPNLWTFPTTKECIHLRRRHRSLSKAPASRSPQNSESRSQDYNSKPLYARKASTSQSDSTFTTDAGPSYGSIPQSGDPIIPHLAACSGLGEHSSDHFGSYFTGLGDRFTDAAATSASADKMTPGISLSTCPLRDRLDHESEQRRRAIESLKRKRSVKGDDECLEGTAKSRNLHPRQHLYRMRVTAAQTVQPIYPYNTQHSRILYHICVVRLILPQTPQPWVGIDYLDPKTLWPGSEATSRTLVWTGPSTLSTIVSVDRTKVSVLCPPTTIDGTPGSGPDDVLPTPCPQSTNFAFKLTTMAITSPIISSETPTTQTVKVAEPTQNSIQGPINSYQQEALGDGPWQIISAVLIASGIIVVNAILVMIWIDWRRRKRNRAEIEDLPVHQVGMNGPGQPAAPPKEAVGQVIGSSLSNEMGDGDSGAQGSLKRFVLAVGVHHKPVGGGIDRLPSPRIVQHCPPEDAETMGLHQHEQEKAMTELELPAARRSSMQSAHSKVSSLGHRAPVVDPAIVPPSPSEASRRDMEMCSMSPVSPSEEEEEEGLVSRTISAKKWCNPQMLTKSTTDTHVVRTVFAGSLHLEMPEHGPQHCGSTPTLLAVHSLVGILCIARENIRDWKMGLFHRKSDRLQCGSISRVRSNLKMIGLDFHIRSAAIKHDAIQHANPSSSSTERSALAFPNSCADVTLEAATVRWNSSRSAKPPFDRSLSRGSCELGKAPTPTPHAESRSRASSISDTGLCDLQAAFAFVEEQEREELNTESAGLWS</sequence>
<feature type="compositionally biased region" description="Low complexity" evidence="1">
    <location>
        <begin position="127"/>
        <end position="138"/>
    </location>
</feature>
<keyword evidence="2" id="KW-0472">Membrane</keyword>
<evidence type="ECO:0000256" key="1">
    <source>
        <dbReference type="SAM" id="MobiDB-lite"/>
    </source>
</evidence>
<gene>
    <name evidence="3" type="ORF">DOTSEDRAFT_32742</name>
</gene>
<evidence type="ECO:0000313" key="3">
    <source>
        <dbReference type="EMBL" id="EME46061.1"/>
    </source>
</evidence>
<dbReference type="OrthoDB" id="3650912at2759"/>
<accession>N1PRJ3</accession>
<name>N1PRJ3_DOTSN</name>
<dbReference type="Proteomes" id="UP000016933">
    <property type="component" value="Unassembled WGS sequence"/>
</dbReference>
<feature type="region of interest" description="Disordered" evidence="1">
    <location>
        <begin position="766"/>
        <end position="803"/>
    </location>
</feature>
<keyword evidence="4" id="KW-1185">Reference proteome</keyword>
<dbReference type="AlphaFoldDB" id="N1PRJ3"/>
<protein>
    <submittedName>
        <fullName evidence="3">Uncharacterized protein</fullName>
    </submittedName>
</protein>
<reference evidence="3 4" key="2">
    <citation type="journal article" date="2012" name="PLoS Pathog.">
        <title>Diverse lifestyles and strategies of plant pathogenesis encoded in the genomes of eighteen Dothideomycetes fungi.</title>
        <authorList>
            <person name="Ohm R.A."/>
            <person name="Feau N."/>
            <person name="Henrissat B."/>
            <person name="Schoch C.L."/>
            <person name="Horwitz B.A."/>
            <person name="Barry K.W."/>
            <person name="Condon B.J."/>
            <person name="Copeland A.C."/>
            <person name="Dhillon B."/>
            <person name="Glaser F."/>
            <person name="Hesse C.N."/>
            <person name="Kosti I."/>
            <person name="LaButti K."/>
            <person name="Lindquist E.A."/>
            <person name="Lucas S."/>
            <person name="Salamov A.A."/>
            <person name="Bradshaw R.E."/>
            <person name="Ciuffetti L."/>
            <person name="Hamelin R.C."/>
            <person name="Kema G.H.J."/>
            <person name="Lawrence C."/>
            <person name="Scott J.A."/>
            <person name="Spatafora J.W."/>
            <person name="Turgeon B.G."/>
            <person name="de Wit P.J.G.M."/>
            <person name="Zhong S."/>
            <person name="Goodwin S.B."/>
            <person name="Grigoriev I.V."/>
        </authorList>
    </citation>
    <scope>NUCLEOTIDE SEQUENCE [LARGE SCALE GENOMIC DNA]</scope>
    <source>
        <strain evidence="4">NZE10 / CBS 128990</strain>
    </source>
</reference>
<feature type="transmembrane region" description="Helical" evidence="2">
    <location>
        <begin position="417"/>
        <end position="441"/>
    </location>
</feature>
<feature type="region of interest" description="Disordered" evidence="1">
    <location>
        <begin position="92"/>
        <end position="150"/>
    </location>
</feature>
<keyword evidence="2" id="KW-0812">Transmembrane</keyword>
<evidence type="ECO:0000313" key="4">
    <source>
        <dbReference type="Proteomes" id="UP000016933"/>
    </source>
</evidence>
<dbReference type="HOGENOM" id="CLU_340098_0_0_1"/>
<reference evidence="4" key="1">
    <citation type="journal article" date="2012" name="PLoS Genet.">
        <title>The genomes of the fungal plant pathogens Cladosporium fulvum and Dothistroma septosporum reveal adaptation to different hosts and lifestyles but also signatures of common ancestry.</title>
        <authorList>
            <person name="de Wit P.J.G.M."/>
            <person name="van der Burgt A."/>
            <person name="Oekmen B."/>
            <person name="Stergiopoulos I."/>
            <person name="Abd-Elsalam K.A."/>
            <person name="Aerts A.L."/>
            <person name="Bahkali A.H."/>
            <person name="Beenen H.G."/>
            <person name="Chettri P."/>
            <person name="Cox M.P."/>
            <person name="Datema E."/>
            <person name="de Vries R.P."/>
            <person name="Dhillon B."/>
            <person name="Ganley A.R."/>
            <person name="Griffiths S.A."/>
            <person name="Guo Y."/>
            <person name="Hamelin R.C."/>
            <person name="Henrissat B."/>
            <person name="Kabir M.S."/>
            <person name="Jashni M.K."/>
            <person name="Kema G."/>
            <person name="Klaubauf S."/>
            <person name="Lapidus A."/>
            <person name="Levasseur A."/>
            <person name="Lindquist E."/>
            <person name="Mehrabi R."/>
            <person name="Ohm R.A."/>
            <person name="Owen T.J."/>
            <person name="Salamov A."/>
            <person name="Schwelm A."/>
            <person name="Schijlen E."/>
            <person name="Sun H."/>
            <person name="van den Burg H.A."/>
            <person name="van Ham R.C.H.J."/>
            <person name="Zhang S."/>
            <person name="Goodwin S.B."/>
            <person name="Grigoriev I.V."/>
            <person name="Collemare J."/>
            <person name="Bradshaw R.E."/>
        </authorList>
    </citation>
    <scope>NUCLEOTIDE SEQUENCE [LARGE SCALE GENOMIC DNA]</scope>
    <source>
        <strain evidence="4">NZE10 / CBS 128990</strain>
    </source>
</reference>
<keyword evidence="2" id="KW-1133">Transmembrane helix</keyword>
<proteinExistence type="predicted"/>
<feature type="region of interest" description="Disordered" evidence="1">
    <location>
        <begin position="578"/>
        <end position="612"/>
    </location>
</feature>
<organism evidence="3 4">
    <name type="scientific">Dothistroma septosporum (strain NZE10 / CBS 128990)</name>
    <name type="common">Red band needle blight fungus</name>
    <name type="synonym">Mycosphaerella pini</name>
    <dbReference type="NCBI Taxonomy" id="675120"/>
    <lineage>
        <taxon>Eukaryota</taxon>
        <taxon>Fungi</taxon>
        <taxon>Dikarya</taxon>
        <taxon>Ascomycota</taxon>
        <taxon>Pezizomycotina</taxon>
        <taxon>Dothideomycetes</taxon>
        <taxon>Dothideomycetidae</taxon>
        <taxon>Mycosphaerellales</taxon>
        <taxon>Mycosphaerellaceae</taxon>
        <taxon>Dothistroma</taxon>
    </lineage>
</organism>
<feature type="compositionally biased region" description="Polar residues" evidence="1">
    <location>
        <begin position="104"/>
        <end position="117"/>
    </location>
</feature>